<comment type="function">
    <text evidence="8">Catalyzes the condensation of pantoate with beta-alanine in an ATP-dependent reaction via a pantoyl-adenylate intermediate.</text>
</comment>
<feature type="binding site" evidence="8">
    <location>
        <begin position="30"/>
        <end position="37"/>
    </location>
    <ligand>
        <name>ATP</name>
        <dbReference type="ChEBI" id="CHEBI:30616"/>
    </ligand>
</feature>
<feature type="binding site" evidence="8">
    <location>
        <position position="61"/>
    </location>
    <ligand>
        <name>beta-alanine</name>
        <dbReference type="ChEBI" id="CHEBI:57966"/>
    </ligand>
</feature>
<protein>
    <recommendedName>
        <fullName evidence="8">Pantothenate synthetase</fullName>
        <shortName evidence="8">PS</shortName>
        <ecNumber evidence="8">6.3.2.1</ecNumber>
    </recommendedName>
    <alternativeName>
        <fullName evidence="8">Pantoate--beta-alanine ligase</fullName>
    </alternativeName>
    <alternativeName>
        <fullName evidence="8">Pantoate-activating enzyme</fullName>
    </alternativeName>
</protein>
<feature type="binding site" evidence="8">
    <location>
        <position position="176"/>
    </location>
    <ligand>
        <name>ATP</name>
        <dbReference type="ChEBI" id="CHEBI:30616"/>
    </ligand>
</feature>
<dbReference type="AlphaFoldDB" id="A0A841K6E0"/>
<dbReference type="RefSeq" id="WP_050058376.1">
    <property type="nucleotide sequence ID" value="NZ_JACHEK010000009.1"/>
</dbReference>
<reference evidence="9 10" key="1">
    <citation type="submission" date="2020-08" db="EMBL/GenBank/DDBJ databases">
        <title>Genomic Encyclopedia of Type Strains, Phase IV (KMG-IV): sequencing the most valuable type-strain genomes for metagenomic binning, comparative biology and taxonomic classification.</title>
        <authorList>
            <person name="Goeker M."/>
        </authorList>
    </citation>
    <scope>NUCLEOTIDE SEQUENCE [LARGE SCALE GENOMIC DNA]</scope>
    <source>
        <strain evidence="9 10">DSM 103733</strain>
    </source>
</reference>
<dbReference type="GO" id="GO:0004592">
    <property type="term" value="F:pantoate-beta-alanine ligase activity"/>
    <property type="evidence" value="ECO:0007669"/>
    <property type="project" value="UniProtKB-UniRule"/>
</dbReference>
<evidence type="ECO:0000256" key="8">
    <source>
        <dbReference type="HAMAP-Rule" id="MF_00158"/>
    </source>
</evidence>
<evidence type="ECO:0000313" key="10">
    <source>
        <dbReference type="Proteomes" id="UP000538666"/>
    </source>
</evidence>
<dbReference type="GO" id="GO:0015940">
    <property type="term" value="P:pantothenate biosynthetic process"/>
    <property type="evidence" value="ECO:0007669"/>
    <property type="project" value="UniProtKB-UniRule"/>
</dbReference>
<feature type="binding site" evidence="8">
    <location>
        <position position="153"/>
    </location>
    <ligand>
        <name>(R)-pantoate</name>
        <dbReference type="ChEBI" id="CHEBI:15980"/>
    </ligand>
</feature>
<evidence type="ECO:0000256" key="5">
    <source>
        <dbReference type="ARBA" id="ARBA00022741"/>
    </source>
</evidence>
<comment type="similarity">
    <text evidence="2 8">Belongs to the pantothenate synthetase family.</text>
</comment>
<dbReference type="Gene3D" id="3.40.50.620">
    <property type="entry name" value="HUPs"/>
    <property type="match status" value="1"/>
</dbReference>
<feature type="active site" description="Proton donor" evidence="8">
    <location>
        <position position="37"/>
    </location>
</feature>
<evidence type="ECO:0000256" key="1">
    <source>
        <dbReference type="ARBA" id="ARBA00004990"/>
    </source>
</evidence>
<evidence type="ECO:0000256" key="6">
    <source>
        <dbReference type="ARBA" id="ARBA00022840"/>
    </source>
</evidence>
<dbReference type="Gene3D" id="3.30.1300.10">
    <property type="entry name" value="Pantoate-beta-alanine ligase, C-terminal domain"/>
    <property type="match status" value="1"/>
</dbReference>
<dbReference type="GO" id="GO:0005524">
    <property type="term" value="F:ATP binding"/>
    <property type="evidence" value="ECO:0007669"/>
    <property type="project" value="UniProtKB-KW"/>
</dbReference>
<evidence type="ECO:0000256" key="3">
    <source>
        <dbReference type="ARBA" id="ARBA00022598"/>
    </source>
</evidence>
<dbReference type="OrthoDB" id="9773087at2"/>
<dbReference type="InterPro" id="IPR014729">
    <property type="entry name" value="Rossmann-like_a/b/a_fold"/>
</dbReference>
<evidence type="ECO:0000313" key="9">
    <source>
        <dbReference type="EMBL" id="MBB6146148.1"/>
    </source>
</evidence>
<dbReference type="UniPathway" id="UPA00028">
    <property type="reaction ID" value="UER00005"/>
</dbReference>
<sequence length="282" mass="31105">MQLVVSIADARTALRELRAQSRIVGLVPTMGALHAGHLSLVRASRAQCDVTVATIFVNPTQFGPNEDLSKYPRTFDEDCRLLEQEGVALLFAPAAEEMYPRGASTIVEVEGISDRLDGVSRPGHFRGVATVVAKLFHILGPDRAFFGQKDAAQVAVLRKMVRDLNFPVEMIVCPTVREPDGLALSSRNRYLSPEERLRALTLRRALQTMEEDAAKGETQVTRLIEAGLRVISHEPEVRLDYLKIVDPDTLEEVANLRQRSLIAIAAWVGSTRLIDNTIVEAG</sequence>
<keyword evidence="6 8" id="KW-0067">ATP-binding</keyword>
<comment type="miscellaneous">
    <text evidence="8">The reaction proceeds by a bi uni uni bi ping pong mechanism.</text>
</comment>
<comment type="caution">
    <text evidence="9">The sequence shown here is derived from an EMBL/GenBank/DDBJ whole genome shotgun (WGS) entry which is preliminary data.</text>
</comment>
<dbReference type="CDD" id="cd00560">
    <property type="entry name" value="PanC"/>
    <property type="match status" value="1"/>
</dbReference>
<dbReference type="Proteomes" id="UP000538666">
    <property type="component" value="Unassembled WGS sequence"/>
</dbReference>
<dbReference type="InterPro" id="IPR003721">
    <property type="entry name" value="Pantoate_ligase"/>
</dbReference>
<dbReference type="HAMAP" id="MF_00158">
    <property type="entry name" value="PanC"/>
    <property type="match status" value="1"/>
</dbReference>
<dbReference type="SUPFAM" id="SSF52374">
    <property type="entry name" value="Nucleotidylyl transferase"/>
    <property type="match status" value="1"/>
</dbReference>
<dbReference type="FunFam" id="3.30.1300.10:FF:000001">
    <property type="entry name" value="Pantothenate synthetase"/>
    <property type="match status" value="1"/>
</dbReference>
<gene>
    <name evidence="8" type="primary">panC</name>
    <name evidence="9" type="ORF">HNQ77_004120</name>
</gene>
<keyword evidence="8" id="KW-0963">Cytoplasm</keyword>
<evidence type="ECO:0000256" key="4">
    <source>
        <dbReference type="ARBA" id="ARBA00022655"/>
    </source>
</evidence>
<comment type="subunit">
    <text evidence="8">Homodimer.</text>
</comment>
<dbReference type="PANTHER" id="PTHR21299:SF1">
    <property type="entry name" value="PANTOATE--BETA-ALANINE LIGASE"/>
    <property type="match status" value="1"/>
</dbReference>
<dbReference type="PANTHER" id="PTHR21299">
    <property type="entry name" value="CYTIDYLATE KINASE/PANTOATE-BETA-ALANINE LIGASE"/>
    <property type="match status" value="1"/>
</dbReference>
<evidence type="ECO:0000256" key="7">
    <source>
        <dbReference type="ARBA" id="ARBA00048258"/>
    </source>
</evidence>
<dbReference type="NCBIfam" id="TIGR00018">
    <property type="entry name" value="panC"/>
    <property type="match status" value="1"/>
</dbReference>
<dbReference type="Pfam" id="PF02569">
    <property type="entry name" value="Pantoate_ligase"/>
    <property type="match status" value="1"/>
</dbReference>
<proteinExistence type="inferred from homology"/>
<comment type="pathway">
    <text evidence="1 8">Cofactor biosynthesis; (R)-pantothenate biosynthesis; (R)-pantothenate from (R)-pantoate and beta-alanine: step 1/1.</text>
</comment>
<keyword evidence="3 8" id="KW-0436">Ligase</keyword>
<comment type="catalytic activity">
    <reaction evidence="7 8">
        <text>(R)-pantoate + beta-alanine + ATP = (R)-pantothenate + AMP + diphosphate + H(+)</text>
        <dbReference type="Rhea" id="RHEA:10912"/>
        <dbReference type="ChEBI" id="CHEBI:15378"/>
        <dbReference type="ChEBI" id="CHEBI:15980"/>
        <dbReference type="ChEBI" id="CHEBI:29032"/>
        <dbReference type="ChEBI" id="CHEBI:30616"/>
        <dbReference type="ChEBI" id="CHEBI:33019"/>
        <dbReference type="ChEBI" id="CHEBI:57966"/>
        <dbReference type="ChEBI" id="CHEBI:456215"/>
        <dbReference type="EC" id="6.3.2.1"/>
    </reaction>
</comment>
<name>A0A841K6E0_9BACT</name>
<feature type="binding site" evidence="8">
    <location>
        <begin position="147"/>
        <end position="150"/>
    </location>
    <ligand>
        <name>ATP</name>
        <dbReference type="ChEBI" id="CHEBI:30616"/>
    </ligand>
</feature>
<dbReference type="EMBL" id="JACHEK010000009">
    <property type="protein sequence ID" value="MBB6146148.1"/>
    <property type="molecule type" value="Genomic_DNA"/>
</dbReference>
<keyword evidence="4 8" id="KW-0566">Pantothenate biosynthesis</keyword>
<keyword evidence="10" id="KW-1185">Reference proteome</keyword>
<accession>A0A841K6E0</accession>
<comment type="subcellular location">
    <subcellularLocation>
        <location evidence="8">Cytoplasm</location>
    </subcellularLocation>
</comment>
<organism evidence="9 10">
    <name type="scientific">Silvibacterium bohemicum</name>
    <dbReference type="NCBI Taxonomy" id="1577686"/>
    <lineage>
        <taxon>Bacteria</taxon>
        <taxon>Pseudomonadati</taxon>
        <taxon>Acidobacteriota</taxon>
        <taxon>Terriglobia</taxon>
        <taxon>Terriglobales</taxon>
        <taxon>Acidobacteriaceae</taxon>
        <taxon>Silvibacterium</taxon>
    </lineage>
</organism>
<feature type="binding site" evidence="8">
    <location>
        <position position="61"/>
    </location>
    <ligand>
        <name>(R)-pantoate</name>
        <dbReference type="ChEBI" id="CHEBI:15980"/>
    </ligand>
</feature>
<dbReference type="GO" id="GO:0005829">
    <property type="term" value="C:cytosol"/>
    <property type="evidence" value="ECO:0007669"/>
    <property type="project" value="TreeGrafter"/>
</dbReference>
<dbReference type="EC" id="6.3.2.1" evidence="8"/>
<evidence type="ECO:0000256" key="2">
    <source>
        <dbReference type="ARBA" id="ARBA00009256"/>
    </source>
</evidence>
<dbReference type="InterPro" id="IPR042176">
    <property type="entry name" value="Pantoate_ligase_C"/>
</dbReference>
<dbReference type="FunFam" id="3.40.50.620:FF:000013">
    <property type="entry name" value="Pantothenate synthetase"/>
    <property type="match status" value="1"/>
</dbReference>
<keyword evidence="5 8" id="KW-0547">Nucleotide-binding</keyword>
<feature type="binding site" evidence="8">
    <location>
        <begin position="184"/>
        <end position="187"/>
    </location>
    <ligand>
        <name>ATP</name>
        <dbReference type="ChEBI" id="CHEBI:30616"/>
    </ligand>
</feature>